<reference evidence="5 6" key="1">
    <citation type="submission" date="2023-07" db="EMBL/GenBank/DDBJ databases">
        <title>Sorghum-associated microbial communities from plants grown in Nebraska, USA.</title>
        <authorList>
            <person name="Schachtman D."/>
        </authorList>
    </citation>
    <scope>NUCLEOTIDE SEQUENCE [LARGE SCALE GENOMIC DNA]</scope>
    <source>
        <strain evidence="5 6">4249</strain>
    </source>
</reference>
<proteinExistence type="inferred from homology"/>
<evidence type="ECO:0000256" key="2">
    <source>
        <dbReference type="ARBA" id="ARBA00022638"/>
    </source>
</evidence>
<evidence type="ECO:0000256" key="4">
    <source>
        <dbReference type="SAM" id="MobiDB-lite"/>
    </source>
</evidence>
<sequence>MNFVNMDRDTYAARLQLTIAETESLHARAQDVGDGKATIGWGYTFNRNDNHAIWQASGISLTAAQWRDIRAMDAAAAQDKTRLGLAFGRELDVAEANQLLVASADTYATHADALGMPDSRERLALISVTYNRGVGAMRGHALLDAIGNGDRAEAWYQLRYNCWGSNTQYEAGLRKRRLVEAQVLGLYDDPANVAPEEARSVFRMVTQHRDVIETVERRFGETLGGQPGLRDLRALANRDYPGVTGTFGQVPTLRESLEPARLALLAQLRGDHPHLAEALADDRIDIASIHVDPGPDRRIVNTVLQGGQGMDVFLLQDGAVLRDTDGQGMLFWNGRALTGSTDAGLAFRMQDGELSVTDERGQSVRVENYTGGLGLHLPLLMEPRGREDAQAAPAQPPSPWLAQMAQPLSAAGYSLHEQQRIASAWEQHLARHAHLGASDQVLFSHDGESIAALHGHVLSEMQIRDALAVQDAPIRQTHHGEQTNINEFVNPPAQRRLA</sequence>
<accession>A0ABU1WGD8</accession>
<dbReference type="InterPro" id="IPR023347">
    <property type="entry name" value="Lysozyme_dom_sf"/>
</dbReference>
<evidence type="ECO:0000256" key="1">
    <source>
        <dbReference type="ARBA" id="ARBA00022529"/>
    </source>
</evidence>
<keyword evidence="3" id="KW-0378">Hydrolase</keyword>
<dbReference type="InterPro" id="IPR002196">
    <property type="entry name" value="Glyco_hydro_24"/>
</dbReference>
<comment type="catalytic activity">
    <reaction evidence="3">
        <text>Hydrolysis of (1-&gt;4)-beta-linkages between N-acetylmuramic acid and N-acetyl-D-glucosamine residues in a peptidoglycan and between N-acetyl-D-glucosamine residues in chitodextrins.</text>
        <dbReference type="EC" id="3.2.1.17"/>
    </reaction>
</comment>
<keyword evidence="6" id="KW-1185">Reference proteome</keyword>
<dbReference type="Pfam" id="PF00959">
    <property type="entry name" value="Phage_lysozyme"/>
    <property type="match status" value="1"/>
</dbReference>
<evidence type="ECO:0000256" key="3">
    <source>
        <dbReference type="RuleBase" id="RU003788"/>
    </source>
</evidence>
<dbReference type="EC" id="3.2.1.17" evidence="3"/>
<dbReference type="Gene3D" id="1.10.530.40">
    <property type="match status" value="1"/>
</dbReference>
<feature type="region of interest" description="Disordered" evidence="4">
    <location>
        <begin position="477"/>
        <end position="498"/>
    </location>
</feature>
<comment type="similarity">
    <text evidence="3">Belongs to the glycosyl hydrolase 24 family.</text>
</comment>
<dbReference type="EMBL" id="JAVDWU010000001">
    <property type="protein sequence ID" value="MDR7148119.1"/>
    <property type="molecule type" value="Genomic_DNA"/>
</dbReference>
<dbReference type="SUPFAM" id="SSF53955">
    <property type="entry name" value="Lysozyme-like"/>
    <property type="match status" value="1"/>
</dbReference>
<gene>
    <name evidence="5" type="ORF">J2W49_000047</name>
</gene>
<dbReference type="InterPro" id="IPR023346">
    <property type="entry name" value="Lysozyme-like_dom_sf"/>
</dbReference>
<keyword evidence="1 3" id="KW-0929">Antimicrobial</keyword>
<evidence type="ECO:0000313" key="6">
    <source>
        <dbReference type="Proteomes" id="UP001265700"/>
    </source>
</evidence>
<name>A0ABU1WGD8_9BURK</name>
<keyword evidence="2 3" id="KW-0081">Bacteriolytic enzyme</keyword>
<organism evidence="5 6">
    <name type="scientific">Hydrogenophaga palleronii</name>
    <dbReference type="NCBI Taxonomy" id="65655"/>
    <lineage>
        <taxon>Bacteria</taxon>
        <taxon>Pseudomonadati</taxon>
        <taxon>Pseudomonadota</taxon>
        <taxon>Betaproteobacteria</taxon>
        <taxon>Burkholderiales</taxon>
        <taxon>Comamonadaceae</taxon>
        <taxon>Hydrogenophaga</taxon>
    </lineage>
</organism>
<evidence type="ECO:0000313" key="5">
    <source>
        <dbReference type="EMBL" id="MDR7148119.1"/>
    </source>
</evidence>
<protein>
    <recommendedName>
        <fullName evidence="3">Lysozyme</fullName>
        <ecNumber evidence="3">3.2.1.17</ecNumber>
    </recommendedName>
</protein>
<dbReference type="RefSeq" id="WP_310310333.1">
    <property type="nucleotide sequence ID" value="NZ_JAVDWU010000001.1"/>
</dbReference>
<keyword evidence="3" id="KW-0326">Glycosidase</keyword>
<dbReference type="Proteomes" id="UP001265700">
    <property type="component" value="Unassembled WGS sequence"/>
</dbReference>
<comment type="caution">
    <text evidence="5">The sequence shown here is derived from an EMBL/GenBank/DDBJ whole genome shotgun (WGS) entry which is preliminary data.</text>
</comment>